<dbReference type="PANTHER" id="PTHR13696:SF96">
    <property type="entry name" value="COBQ_COBB_MIND_PARA NUCLEOTIDE BINDING DOMAIN-CONTAINING PROTEIN"/>
    <property type="match status" value="1"/>
</dbReference>
<evidence type="ECO:0000313" key="2">
    <source>
        <dbReference type="EMBL" id="AAW59780.1"/>
    </source>
</evidence>
<keyword evidence="3" id="KW-1185">Reference proteome</keyword>
<keyword evidence="2" id="KW-0614">Plasmid</keyword>
<evidence type="ECO:0000313" key="3">
    <source>
        <dbReference type="Proteomes" id="UP000006375"/>
    </source>
</evidence>
<geneLocation type="plasmid" evidence="2 3">
    <name>pGOX4</name>
</geneLocation>
<dbReference type="InterPro" id="IPR027417">
    <property type="entry name" value="P-loop_NTPase"/>
</dbReference>
<dbReference type="KEGG" id="gox:GOX2716"/>
<dbReference type="SUPFAM" id="SSF52540">
    <property type="entry name" value="P-loop containing nucleoside triphosphate hydrolases"/>
    <property type="match status" value="1"/>
</dbReference>
<dbReference type="InterPro" id="IPR002586">
    <property type="entry name" value="CobQ/CobB/MinD/ParA_Nub-bd_dom"/>
</dbReference>
<dbReference type="CDD" id="cd02042">
    <property type="entry name" value="ParAB_family"/>
    <property type="match status" value="1"/>
</dbReference>
<organism evidence="2 3">
    <name type="scientific">Gluconobacter oxydans (strain 621H)</name>
    <name type="common">Gluconobacter suboxydans</name>
    <dbReference type="NCBI Taxonomy" id="290633"/>
    <lineage>
        <taxon>Bacteria</taxon>
        <taxon>Pseudomonadati</taxon>
        <taxon>Pseudomonadota</taxon>
        <taxon>Alphaproteobacteria</taxon>
        <taxon>Acetobacterales</taxon>
        <taxon>Acetobacteraceae</taxon>
        <taxon>Gluconobacter</taxon>
    </lineage>
</organism>
<dbReference type="HOGENOM" id="CLU_037612_5_3_5"/>
<gene>
    <name evidence="2" type="ordered locus">GOX2716</name>
</gene>
<feature type="domain" description="CobQ/CobB/MinD/ParA nucleotide binding" evidence="1">
    <location>
        <begin position="14"/>
        <end position="164"/>
    </location>
</feature>
<dbReference type="EMBL" id="CP000007">
    <property type="protein sequence ID" value="AAW59780.1"/>
    <property type="molecule type" value="Genomic_DNA"/>
</dbReference>
<reference evidence="2 3" key="1">
    <citation type="journal article" date="2005" name="Nat. Biotechnol.">
        <title>Complete genome sequence of the acetic acid bacterium Gluconobacter oxydans.</title>
        <authorList>
            <person name="Prust C."/>
            <person name="Hoffmeister M."/>
            <person name="Liesegang H."/>
            <person name="Wiezer A."/>
            <person name="Fricke W.F."/>
            <person name="Ehrenreich A."/>
            <person name="Gottschalk G."/>
            <person name="Deppenmeier U."/>
        </authorList>
    </citation>
    <scope>NUCLEOTIDE SEQUENCE [LARGE SCALE GENOMIC DNA]</scope>
    <source>
        <strain evidence="3">621H</strain>
        <plasmid evidence="3">Plasmid pGOX4</plasmid>
    </source>
</reference>
<dbReference type="PANTHER" id="PTHR13696">
    <property type="entry name" value="P-LOOP CONTAINING NUCLEOSIDE TRIPHOSPHATE HYDROLASE"/>
    <property type="match status" value="1"/>
</dbReference>
<dbReference type="Gene3D" id="3.40.50.300">
    <property type="entry name" value="P-loop containing nucleotide triphosphate hydrolases"/>
    <property type="match status" value="1"/>
</dbReference>
<dbReference type="Proteomes" id="UP000006375">
    <property type="component" value="Plasmid pGOX4"/>
</dbReference>
<name>Q5HXH3_GLUOX</name>
<accession>Q5HXH3</accession>
<protein>
    <submittedName>
        <fullName evidence="2">ParA-like protein</fullName>
    </submittedName>
</protein>
<dbReference type="AlphaFoldDB" id="Q5HXH3"/>
<sequence>MHNGTKASVHMRTLAIAMQKGGVGKSWLTRSLAVAASQDNLNVVVIDMDSQQSTVAWSERREADAPFVQFSTERELPALLKRAEDAGCDVVFIDTPPARSTETPAAVDAADMVLIPCTPDIEAYEQIARTERLARLAGKPALAVLTMTQPSGKSEQDIGQEIFANLKLAMALPSIARLKAHRDAAREGKTATETEPGGRAAQEIAALWMCIKEQANIGTNAVVHKGKRAKVQK</sequence>
<dbReference type="Pfam" id="PF01656">
    <property type="entry name" value="CbiA"/>
    <property type="match status" value="1"/>
</dbReference>
<evidence type="ECO:0000259" key="1">
    <source>
        <dbReference type="Pfam" id="PF01656"/>
    </source>
</evidence>
<proteinExistence type="predicted"/>
<dbReference type="InterPro" id="IPR050678">
    <property type="entry name" value="DNA_Partitioning_ATPase"/>
</dbReference>
<dbReference type="PIRSF" id="PIRSF009320">
    <property type="entry name" value="Nuc_binding_HP_1000"/>
    <property type="match status" value="1"/>
</dbReference>